<dbReference type="InterPro" id="IPR013783">
    <property type="entry name" value="Ig-like_fold"/>
</dbReference>
<evidence type="ECO:0000256" key="7">
    <source>
        <dbReference type="ARBA" id="ARBA00023163"/>
    </source>
</evidence>
<dbReference type="InterPro" id="IPR004358">
    <property type="entry name" value="Sig_transdc_His_kin-like_C"/>
</dbReference>
<dbReference type="RefSeq" id="WP_262434866.1">
    <property type="nucleotide sequence ID" value="NZ_JACRTF010000001.1"/>
</dbReference>
<dbReference type="InterPro" id="IPR011123">
    <property type="entry name" value="Y_Y_Y"/>
</dbReference>
<dbReference type="PROSITE" id="PS01124">
    <property type="entry name" value="HTH_ARAC_FAMILY_2"/>
    <property type="match status" value="1"/>
</dbReference>
<dbReference type="Pfam" id="PF00512">
    <property type="entry name" value="HisKA"/>
    <property type="match status" value="1"/>
</dbReference>
<dbReference type="InterPro" id="IPR003594">
    <property type="entry name" value="HATPase_dom"/>
</dbReference>
<dbReference type="EC" id="2.7.13.3" evidence="2"/>
<dbReference type="Proteomes" id="UP000651085">
    <property type="component" value="Unassembled WGS sequence"/>
</dbReference>
<dbReference type="SMART" id="SM00448">
    <property type="entry name" value="REC"/>
    <property type="match status" value="1"/>
</dbReference>
<keyword evidence="5" id="KW-0418">Kinase</keyword>
<dbReference type="InterPro" id="IPR015943">
    <property type="entry name" value="WD40/YVTN_repeat-like_dom_sf"/>
</dbReference>
<keyword evidence="9" id="KW-1133">Transmembrane helix</keyword>
<dbReference type="SMART" id="SM00342">
    <property type="entry name" value="HTH_ARAC"/>
    <property type="match status" value="1"/>
</dbReference>
<dbReference type="CDD" id="cd00082">
    <property type="entry name" value="HisKA"/>
    <property type="match status" value="1"/>
</dbReference>
<dbReference type="Gene3D" id="3.40.50.2300">
    <property type="match status" value="1"/>
</dbReference>
<dbReference type="InterPro" id="IPR036097">
    <property type="entry name" value="HisK_dim/P_sf"/>
</dbReference>
<dbReference type="GO" id="GO:0043565">
    <property type="term" value="F:sequence-specific DNA binding"/>
    <property type="evidence" value="ECO:0007669"/>
    <property type="project" value="InterPro"/>
</dbReference>
<comment type="catalytic activity">
    <reaction evidence="1">
        <text>ATP + protein L-histidine = ADP + protein N-phospho-L-histidine.</text>
        <dbReference type="EC" id="2.7.13.3"/>
    </reaction>
</comment>
<dbReference type="InterPro" id="IPR018060">
    <property type="entry name" value="HTH_AraC"/>
</dbReference>
<evidence type="ECO:0000256" key="6">
    <source>
        <dbReference type="ARBA" id="ARBA00023015"/>
    </source>
</evidence>
<evidence type="ECO:0000313" key="15">
    <source>
        <dbReference type="Proteomes" id="UP000651085"/>
    </source>
</evidence>
<dbReference type="Gene3D" id="2.130.10.10">
    <property type="entry name" value="YVTN repeat-like/Quinoprotein amine dehydrogenase"/>
    <property type="match status" value="3"/>
</dbReference>
<evidence type="ECO:0000259" key="13">
    <source>
        <dbReference type="PROSITE" id="PS50110"/>
    </source>
</evidence>
<keyword evidence="6" id="KW-0805">Transcription regulation</keyword>
<evidence type="ECO:0000256" key="2">
    <source>
        <dbReference type="ARBA" id="ARBA00012438"/>
    </source>
</evidence>
<dbReference type="SUPFAM" id="SSF55874">
    <property type="entry name" value="ATPase domain of HSP90 chaperone/DNA topoisomerase II/histidine kinase"/>
    <property type="match status" value="1"/>
</dbReference>
<dbReference type="PROSITE" id="PS50109">
    <property type="entry name" value="HIS_KIN"/>
    <property type="match status" value="1"/>
</dbReference>
<feature type="domain" description="Response regulatory" evidence="13">
    <location>
        <begin position="1093"/>
        <end position="1208"/>
    </location>
</feature>
<accession>A0A926IQN7</accession>
<dbReference type="InterPro" id="IPR036890">
    <property type="entry name" value="HATPase_C_sf"/>
</dbReference>
<dbReference type="SMART" id="SM00388">
    <property type="entry name" value="HisKA"/>
    <property type="match status" value="1"/>
</dbReference>
<evidence type="ECO:0000256" key="4">
    <source>
        <dbReference type="ARBA" id="ARBA00022679"/>
    </source>
</evidence>
<dbReference type="GO" id="GO:0003700">
    <property type="term" value="F:DNA-binding transcription factor activity"/>
    <property type="evidence" value="ECO:0007669"/>
    <property type="project" value="InterPro"/>
</dbReference>
<evidence type="ECO:0000256" key="3">
    <source>
        <dbReference type="ARBA" id="ARBA00022553"/>
    </source>
</evidence>
<name>A0A926IQN7_9BACT</name>
<keyword evidence="7" id="KW-0804">Transcription</keyword>
<feature type="transmembrane region" description="Helical" evidence="9">
    <location>
        <begin position="777"/>
        <end position="800"/>
    </location>
</feature>
<keyword evidence="4" id="KW-0808">Transferase</keyword>
<evidence type="ECO:0000256" key="9">
    <source>
        <dbReference type="SAM" id="Phobius"/>
    </source>
</evidence>
<dbReference type="Gene3D" id="3.30.565.10">
    <property type="entry name" value="Histidine kinase-like ATPase, C-terminal domain"/>
    <property type="match status" value="1"/>
</dbReference>
<feature type="domain" description="HTH araC/xylS-type" evidence="11">
    <location>
        <begin position="1242"/>
        <end position="1341"/>
    </location>
</feature>
<dbReference type="InterPro" id="IPR001789">
    <property type="entry name" value="Sig_transdc_resp-reg_receiver"/>
</dbReference>
<feature type="chain" id="PRO_5037048253" description="histidine kinase" evidence="10">
    <location>
        <begin position="27"/>
        <end position="1358"/>
    </location>
</feature>
<dbReference type="InterPro" id="IPR011110">
    <property type="entry name" value="Reg_prop"/>
</dbReference>
<keyword evidence="10" id="KW-0732">Signal</keyword>
<comment type="caution">
    <text evidence="14">The sequence shown here is derived from an EMBL/GenBank/DDBJ whole genome shotgun (WGS) entry which is preliminary data.</text>
</comment>
<evidence type="ECO:0000259" key="11">
    <source>
        <dbReference type="PROSITE" id="PS01124"/>
    </source>
</evidence>
<feature type="modified residue" description="4-aspartylphosphate" evidence="8">
    <location>
        <position position="1141"/>
    </location>
</feature>
<dbReference type="SUPFAM" id="SSF46689">
    <property type="entry name" value="Homeodomain-like"/>
    <property type="match status" value="1"/>
</dbReference>
<dbReference type="PROSITE" id="PS50110">
    <property type="entry name" value="RESPONSE_REGULATORY"/>
    <property type="match status" value="1"/>
</dbReference>
<dbReference type="InterPro" id="IPR005467">
    <property type="entry name" value="His_kinase_dom"/>
</dbReference>
<keyword evidence="3 8" id="KW-0597">Phosphoprotein</keyword>
<dbReference type="SUPFAM" id="SSF47384">
    <property type="entry name" value="Homodimeric domain of signal transducing histidine kinase"/>
    <property type="match status" value="1"/>
</dbReference>
<dbReference type="PRINTS" id="PR00344">
    <property type="entry name" value="BCTRLSENSOR"/>
</dbReference>
<dbReference type="Pfam" id="PF12833">
    <property type="entry name" value="HTH_18"/>
    <property type="match status" value="1"/>
</dbReference>
<dbReference type="Pfam" id="PF07495">
    <property type="entry name" value="Y_Y_Y"/>
    <property type="match status" value="1"/>
</dbReference>
<dbReference type="InterPro" id="IPR011006">
    <property type="entry name" value="CheY-like_superfamily"/>
</dbReference>
<keyword evidence="15" id="KW-1185">Reference proteome</keyword>
<sequence>MNTEIRRNRLYCVLFLLVCLCGSACAYSLRQFTSKEGLSNSAILSVCQDSDGLLWIGTCDGMNLYDGNRLWLYQPADVRNSLSGNLIDGIMEGDDHTLWIQTNYGLDRLDTHHQTVKTFREFKDVSILTKSRDNAVFIMKDDGYIYYCCPGEDRFHRLETERFAFEEVLTMTVDKEDVLWVFTSDTPSHGYKLQRQNGKIQVEDHRPTTHSINLLCAFSEQDNVFFVDAFNELYEYKLHGGQTYYIADLTGEINKRGEISSIVRYHNDFFIGFKNSGLICLKYQPDRKVKYEVVPIDINSGIFCLMKDKAQDILWIGTDGRGLYMYFADGVRIENTLLDAPLYHNVGNPVRTLLLDDERTLWVGTKGNGILRMPGYDIEQNRASSVEQYLSGNSSLADNSVYCFASGRKGYLWIGGESGMNYYSYRDRKIHPFRVIADGKPLKFVHSVCEFNDSVLWIATVGEGIVKVVLDYKADIPRVLSAQRILLDDGKRASNYFFTSYKENDSIIWFGNRGKGACRVNVETGKITSYRFDGEGNSRMQNDIFAIMGSNGSYWFGTSFGLMRWTDGKYQVFNNVNKLPNNTIHGILEDMHRNLWLSTNRGIVKLNIKDNTLKTYDERDGLEIIEFSDGAYFEDKLTGTLFWGGVNGFLTITESRDTPVEYMPPLLFNNLSIFGKTCNIYDYLVEEEGRKVLELDYNQNFFGLSFTALDYIYGNNYIYLYKVEGLSDNWVENGFSPVAAFSSFPPGEYVLHVKYINPVTGNESEPQSLKIRINPPWYMTTLAYVVYILLAFVLIALLGVRLIMGYHRKRDAMIDSLNRRQRDELYESKLRFFINITHEFSTPLTLIYGPCERIIAHAKDDAYIQKYASMILQNARKLNQLIQELIEFRRLETGNKVLEIRPVRVSEYLKSIYESFTDMAERRHVDYQQQIEPDVRWNTDAGCLNKIVTNLISNAFKYTSDEGRISVEMSVDRDRLHITVSNTGKGIPQEDMERIFDRYKILDNFEQQSRNGTSRNGLGLAICHSMVTMLNGEIRVSSEPGRLTSFEVILPELQSNAESVEQEKEFVPSLVPVTETPVESQNADVAFDSSKLTVMVIDDDPSVRCLVTEILSNKYNVLSMRSSEEALEMLKQKQPGLIISDVMMPGMDGISLVREIKSDKLLSHIPLILLSALHDGDEQVKGIEAGAEAYVTKPFKVDYLEQMVERLIRREAELKEYYSSVFSVFSMDSGRLLHKEDKLFFDQVVEVIGRNIENPDLSVDLLSSILGFSTRQFYRKLKSVTDQTPADIIRDLRIVKAEQLLVTTHLLVEEVMYKVGFTNRGTFYKLFSARYGMTPRQYREEKKKECKTAVQSNELSHR</sequence>
<dbReference type="Gene3D" id="1.10.287.130">
    <property type="match status" value="1"/>
</dbReference>
<evidence type="ECO:0000313" key="14">
    <source>
        <dbReference type="EMBL" id="MBC8593760.1"/>
    </source>
</evidence>
<dbReference type="GO" id="GO:0000155">
    <property type="term" value="F:phosphorelay sensor kinase activity"/>
    <property type="evidence" value="ECO:0007669"/>
    <property type="project" value="InterPro"/>
</dbReference>
<dbReference type="PANTHER" id="PTHR43547">
    <property type="entry name" value="TWO-COMPONENT HISTIDINE KINASE"/>
    <property type="match status" value="1"/>
</dbReference>
<evidence type="ECO:0000256" key="1">
    <source>
        <dbReference type="ARBA" id="ARBA00000085"/>
    </source>
</evidence>
<dbReference type="SUPFAM" id="SSF63829">
    <property type="entry name" value="Calcium-dependent phosphotriesterase"/>
    <property type="match status" value="2"/>
</dbReference>
<evidence type="ECO:0000256" key="10">
    <source>
        <dbReference type="SAM" id="SignalP"/>
    </source>
</evidence>
<reference evidence="14" key="1">
    <citation type="submission" date="2020-08" db="EMBL/GenBank/DDBJ databases">
        <title>Genome public.</title>
        <authorList>
            <person name="Liu C."/>
            <person name="Sun Q."/>
        </authorList>
    </citation>
    <scope>NUCLEOTIDE SEQUENCE</scope>
    <source>
        <strain evidence="14">N12</strain>
    </source>
</reference>
<evidence type="ECO:0000259" key="12">
    <source>
        <dbReference type="PROSITE" id="PS50109"/>
    </source>
</evidence>
<evidence type="ECO:0000256" key="8">
    <source>
        <dbReference type="PROSITE-ProRule" id="PRU00169"/>
    </source>
</evidence>
<feature type="signal peptide" evidence="10">
    <location>
        <begin position="1"/>
        <end position="26"/>
    </location>
</feature>
<dbReference type="FunFam" id="3.30.565.10:FF:000006">
    <property type="entry name" value="Sensor histidine kinase WalK"/>
    <property type="match status" value="1"/>
</dbReference>
<dbReference type="Pfam" id="PF02518">
    <property type="entry name" value="HATPase_c"/>
    <property type="match status" value="1"/>
</dbReference>
<protein>
    <recommendedName>
        <fullName evidence="2">histidine kinase</fullName>
        <ecNumber evidence="2">2.7.13.3</ecNumber>
    </recommendedName>
</protein>
<feature type="domain" description="Histidine kinase" evidence="12">
    <location>
        <begin position="835"/>
        <end position="1054"/>
    </location>
</feature>
<dbReference type="Pfam" id="PF00072">
    <property type="entry name" value="Response_reg"/>
    <property type="match status" value="1"/>
</dbReference>
<dbReference type="InterPro" id="IPR003661">
    <property type="entry name" value="HisK_dim/P_dom"/>
</dbReference>
<dbReference type="Gene3D" id="2.60.40.10">
    <property type="entry name" value="Immunoglobulins"/>
    <property type="match status" value="1"/>
</dbReference>
<dbReference type="EMBL" id="JACRTF010000001">
    <property type="protein sequence ID" value="MBC8593760.1"/>
    <property type="molecule type" value="Genomic_DNA"/>
</dbReference>
<gene>
    <name evidence="14" type="ORF">H8744_10975</name>
</gene>
<dbReference type="Pfam" id="PF07494">
    <property type="entry name" value="Reg_prop"/>
    <property type="match status" value="2"/>
</dbReference>
<proteinExistence type="predicted"/>
<dbReference type="SMART" id="SM00387">
    <property type="entry name" value="HATPase_c"/>
    <property type="match status" value="1"/>
</dbReference>
<dbReference type="CDD" id="cd00075">
    <property type="entry name" value="HATPase"/>
    <property type="match status" value="1"/>
</dbReference>
<keyword evidence="9" id="KW-0472">Membrane</keyword>
<dbReference type="Gene3D" id="1.10.10.60">
    <property type="entry name" value="Homeodomain-like"/>
    <property type="match status" value="1"/>
</dbReference>
<evidence type="ECO:0000256" key="5">
    <source>
        <dbReference type="ARBA" id="ARBA00022777"/>
    </source>
</evidence>
<keyword evidence="9" id="KW-0812">Transmembrane</keyword>
<dbReference type="InterPro" id="IPR009057">
    <property type="entry name" value="Homeodomain-like_sf"/>
</dbReference>
<dbReference type="PANTHER" id="PTHR43547:SF2">
    <property type="entry name" value="HYBRID SIGNAL TRANSDUCTION HISTIDINE KINASE C"/>
    <property type="match status" value="1"/>
</dbReference>
<dbReference type="SUPFAM" id="SSF52172">
    <property type="entry name" value="CheY-like"/>
    <property type="match status" value="1"/>
</dbReference>
<organism evidence="14 15">
    <name type="scientific">Jilunia laotingensis</name>
    <dbReference type="NCBI Taxonomy" id="2763675"/>
    <lineage>
        <taxon>Bacteria</taxon>
        <taxon>Pseudomonadati</taxon>
        <taxon>Bacteroidota</taxon>
        <taxon>Bacteroidia</taxon>
        <taxon>Bacteroidales</taxon>
        <taxon>Bacteroidaceae</taxon>
        <taxon>Jilunia</taxon>
    </lineage>
</organism>